<dbReference type="AlphaFoldDB" id="A0A1H4QNL0"/>
<dbReference type="STRING" id="208445.SAMN04489727_2964"/>
<name>A0A1H4QNL0_9PSEU</name>
<keyword evidence="2" id="KW-1185">Reference proteome</keyword>
<dbReference type="OrthoDB" id="3605621at2"/>
<dbReference type="RefSeq" id="WP_143060630.1">
    <property type="nucleotide sequence ID" value="NZ_FNSO01000004.1"/>
</dbReference>
<dbReference type="EMBL" id="FNSO01000004">
    <property type="protein sequence ID" value="SEC21162.1"/>
    <property type="molecule type" value="Genomic_DNA"/>
</dbReference>
<organism evidence="1 2">
    <name type="scientific">Amycolatopsis tolypomycina</name>
    <dbReference type="NCBI Taxonomy" id="208445"/>
    <lineage>
        <taxon>Bacteria</taxon>
        <taxon>Bacillati</taxon>
        <taxon>Actinomycetota</taxon>
        <taxon>Actinomycetes</taxon>
        <taxon>Pseudonocardiales</taxon>
        <taxon>Pseudonocardiaceae</taxon>
        <taxon>Amycolatopsis</taxon>
    </lineage>
</organism>
<dbReference type="Proteomes" id="UP000199622">
    <property type="component" value="Unassembled WGS sequence"/>
</dbReference>
<sequence length="250" mass="26079">MRFSTSDVVANILIGVETEEFATAAGVSAALAGEFGASALELRRADPEGGRKGFTLSLFLSCPVAEAETAGEALRRAVLPVALKYRLDPAALEIHGDPEAGGYADLPFGELAVDGYVVYGLLAVPGGGETRVATYVTRPDFTPRADSDLVSRVHLRVPGADPGQALERYRPVAEATRASTVQIVSARAAGSAAEYCEVALLSAVPALDGEDAEAGQRRVAGMLADRLDAVPAGHLESVAVRVEDDPLYED</sequence>
<evidence type="ECO:0000313" key="2">
    <source>
        <dbReference type="Proteomes" id="UP000199622"/>
    </source>
</evidence>
<evidence type="ECO:0000313" key="1">
    <source>
        <dbReference type="EMBL" id="SEC21162.1"/>
    </source>
</evidence>
<reference evidence="2" key="1">
    <citation type="submission" date="2016-10" db="EMBL/GenBank/DDBJ databases">
        <authorList>
            <person name="Varghese N."/>
            <person name="Submissions S."/>
        </authorList>
    </citation>
    <scope>NUCLEOTIDE SEQUENCE [LARGE SCALE GENOMIC DNA]</scope>
    <source>
        <strain evidence="2">DSM 44544</strain>
    </source>
</reference>
<accession>A0A1H4QNL0</accession>
<protein>
    <submittedName>
        <fullName evidence="1">Uncharacterized protein</fullName>
    </submittedName>
</protein>
<proteinExistence type="predicted"/>
<gene>
    <name evidence="1" type="ORF">SAMN04489727_2964</name>
</gene>